<organism evidence="7 8">
    <name type="scientific">Hoylesella buccalis DNF00853</name>
    <dbReference type="NCBI Taxonomy" id="1401074"/>
    <lineage>
        <taxon>Bacteria</taxon>
        <taxon>Pseudomonadati</taxon>
        <taxon>Bacteroidota</taxon>
        <taxon>Bacteroidia</taxon>
        <taxon>Bacteroidales</taxon>
        <taxon>Prevotellaceae</taxon>
        <taxon>Hoylesella</taxon>
    </lineage>
</organism>
<dbReference type="HAMAP" id="MF_00735">
    <property type="entry name" value="Methyltr_PrmA"/>
    <property type="match status" value="1"/>
</dbReference>
<name>A0A096ATR0_9BACT</name>
<keyword evidence="7" id="KW-0689">Ribosomal protein</keyword>
<dbReference type="GO" id="GO:0032259">
    <property type="term" value="P:methylation"/>
    <property type="evidence" value="ECO:0007669"/>
    <property type="project" value="UniProtKB-KW"/>
</dbReference>
<keyword evidence="2 6" id="KW-0963">Cytoplasm</keyword>
<evidence type="ECO:0000313" key="8">
    <source>
        <dbReference type="Proteomes" id="UP000029556"/>
    </source>
</evidence>
<dbReference type="RefSeq" id="WP_036873850.1">
    <property type="nucleotide sequence ID" value="NZ_JRNN01000074.1"/>
</dbReference>
<evidence type="ECO:0000256" key="4">
    <source>
        <dbReference type="ARBA" id="ARBA00022679"/>
    </source>
</evidence>
<evidence type="ECO:0000256" key="3">
    <source>
        <dbReference type="ARBA" id="ARBA00022603"/>
    </source>
</evidence>
<reference evidence="7 8" key="1">
    <citation type="submission" date="2014-07" db="EMBL/GenBank/DDBJ databases">
        <authorList>
            <person name="McCorrison J."/>
            <person name="Sanka R."/>
            <person name="Torralba M."/>
            <person name="Gillis M."/>
            <person name="Haft D.H."/>
            <person name="Methe B."/>
            <person name="Sutton G."/>
            <person name="Nelson K.E."/>
        </authorList>
    </citation>
    <scope>NUCLEOTIDE SEQUENCE [LARGE SCALE GENOMIC DNA]</scope>
    <source>
        <strain evidence="7 8">DNF00853</strain>
    </source>
</reference>
<dbReference type="GO" id="GO:0005737">
    <property type="term" value="C:cytoplasm"/>
    <property type="evidence" value="ECO:0007669"/>
    <property type="project" value="UniProtKB-SubCell"/>
</dbReference>
<dbReference type="Gene3D" id="3.40.50.150">
    <property type="entry name" value="Vaccinia Virus protein VP39"/>
    <property type="match status" value="1"/>
</dbReference>
<dbReference type="OrthoDB" id="9785995at2"/>
<dbReference type="InterPro" id="IPR029063">
    <property type="entry name" value="SAM-dependent_MTases_sf"/>
</dbReference>
<accession>A0A096ATR0</accession>
<comment type="catalytic activity">
    <reaction evidence="6">
        <text>L-lysyl-[protein] + 3 S-adenosyl-L-methionine = N(6),N(6),N(6)-trimethyl-L-lysyl-[protein] + 3 S-adenosyl-L-homocysteine + 3 H(+)</text>
        <dbReference type="Rhea" id="RHEA:54192"/>
        <dbReference type="Rhea" id="RHEA-COMP:9752"/>
        <dbReference type="Rhea" id="RHEA-COMP:13826"/>
        <dbReference type="ChEBI" id="CHEBI:15378"/>
        <dbReference type="ChEBI" id="CHEBI:29969"/>
        <dbReference type="ChEBI" id="CHEBI:57856"/>
        <dbReference type="ChEBI" id="CHEBI:59789"/>
        <dbReference type="ChEBI" id="CHEBI:61961"/>
    </reaction>
</comment>
<proteinExistence type="inferred from homology"/>
<dbReference type="NCBIfam" id="NF001785">
    <property type="entry name" value="PRK00517.2-2"/>
    <property type="match status" value="1"/>
</dbReference>
<comment type="subcellular location">
    <subcellularLocation>
        <location evidence="6">Cytoplasm</location>
    </subcellularLocation>
</comment>
<dbReference type="InterPro" id="IPR050078">
    <property type="entry name" value="Ribosomal_L11_MeTrfase_PrmA"/>
</dbReference>
<dbReference type="EC" id="2.1.1.-" evidence="6"/>
<comment type="similarity">
    <text evidence="1 6">Belongs to the methyltransferase superfamily. PrmA family.</text>
</comment>
<keyword evidence="7" id="KW-0687">Ribonucleoprotein</keyword>
<dbReference type="Pfam" id="PF06325">
    <property type="entry name" value="PrmA"/>
    <property type="match status" value="1"/>
</dbReference>
<keyword evidence="3 6" id="KW-0489">Methyltransferase</keyword>
<keyword evidence="5 6" id="KW-0949">S-adenosyl-L-methionine</keyword>
<protein>
    <recommendedName>
        <fullName evidence="6">Ribosomal protein L11 methyltransferase</fullName>
        <shortName evidence="6">L11 Mtase</shortName>
        <ecNumber evidence="6">2.1.1.-</ecNumber>
    </recommendedName>
</protein>
<dbReference type="GO" id="GO:0005840">
    <property type="term" value="C:ribosome"/>
    <property type="evidence" value="ECO:0007669"/>
    <property type="project" value="UniProtKB-KW"/>
</dbReference>
<evidence type="ECO:0000256" key="5">
    <source>
        <dbReference type="ARBA" id="ARBA00022691"/>
    </source>
</evidence>
<evidence type="ECO:0000313" key="7">
    <source>
        <dbReference type="EMBL" id="KGF34002.1"/>
    </source>
</evidence>
<dbReference type="PIRSF" id="PIRSF000401">
    <property type="entry name" value="RPL11_MTase"/>
    <property type="match status" value="1"/>
</dbReference>
<dbReference type="InterPro" id="IPR004498">
    <property type="entry name" value="Ribosomal_PrmA_MeTrfase"/>
</dbReference>
<evidence type="ECO:0000256" key="2">
    <source>
        <dbReference type="ARBA" id="ARBA00022490"/>
    </source>
</evidence>
<feature type="binding site" evidence="6">
    <location>
        <position position="223"/>
    </location>
    <ligand>
        <name>S-adenosyl-L-methionine</name>
        <dbReference type="ChEBI" id="CHEBI:59789"/>
    </ligand>
</feature>
<dbReference type="AlphaFoldDB" id="A0A096ATR0"/>
<comment type="function">
    <text evidence="6">Methylates ribosomal protein L11.</text>
</comment>
<evidence type="ECO:0000256" key="1">
    <source>
        <dbReference type="ARBA" id="ARBA00009741"/>
    </source>
</evidence>
<dbReference type="SUPFAM" id="SSF53335">
    <property type="entry name" value="S-adenosyl-L-methionine-dependent methyltransferases"/>
    <property type="match status" value="1"/>
</dbReference>
<evidence type="ECO:0000256" key="6">
    <source>
        <dbReference type="HAMAP-Rule" id="MF_00735"/>
    </source>
</evidence>
<feature type="binding site" evidence="6">
    <location>
        <position position="179"/>
    </location>
    <ligand>
        <name>S-adenosyl-L-methionine</name>
        <dbReference type="ChEBI" id="CHEBI:59789"/>
    </ligand>
</feature>
<dbReference type="GO" id="GO:0016279">
    <property type="term" value="F:protein-lysine N-methyltransferase activity"/>
    <property type="evidence" value="ECO:0007669"/>
    <property type="project" value="RHEA"/>
</dbReference>
<sequence>MKYKIADFKIACTPELTQIAKDLLPDVMGEIGFESFEDTPDGLKGYIPTDLLDTNSLKQVLDTFPLEGANITYTLSDSEDKNWNEAWENTGFAPINIDDKVVIYDARTGKKPTGDSLINIGIEAKQAFGTGTHETTRMMIGAMLQLSLKGKRVLDCGCGTGILGIAALKLGAEAVVGFDIDEWSVENTQHNAAINEVDNIEVFHGDAHVLSHVSGVFDVVLANINRNILLSDMPAYLGMMNAGSVLIISGFYEEDVKLLDEKANSLGLVKTSQKTDNHWCCLTFIKQ</sequence>
<gene>
    <name evidence="6" type="primary">prmA</name>
    <name evidence="7" type="ORF">HMPREF2137_09405</name>
</gene>
<keyword evidence="4 6" id="KW-0808">Transferase</keyword>
<feature type="binding site" evidence="6">
    <location>
        <position position="157"/>
    </location>
    <ligand>
        <name>S-adenosyl-L-methionine</name>
        <dbReference type="ChEBI" id="CHEBI:59789"/>
    </ligand>
</feature>
<comment type="caution">
    <text evidence="7">The sequence shown here is derived from an EMBL/GenBank/DDBJ whole genome shotgun (WGS) entry which is preliminary data.</text>
</comment>
<dbReference type="PANTHER" id="PTHR43648:SF1">
    <property type="entry name" value="ELECTRON TRANSFER FLAVOPROTEIN BETA SUBUNIT LYSINE METHYLTRANSFERASE"/>
    <property type="match status" value="1"/>
</dbReference>
<dbReference type="EMBL" id="JRNN01000074">
    <property type="protein sequence ID" value="KGF34002.1"/>
    <property type="molecule type" value="Genomic_DNA"/>
</dbReference>
<dbReference type="Proteomes" id="UP000029556">
    <property type="component" value="Unassembled WGS sequence"/>
</dbReference>
<dbReference type="PANTHER" id="PTHR43648">
    <property type="entry name" value="ELECTRON TRANSFER FLAVOPROTEIN BETA SUBUNIT LYSINE METHYLTRANSFERASE"/>
    <property type="match status" value="1"/>
</dbReference>
<dbReference type="CDD" id="cd02440">
    <property type="entry name" value="AdoMet_MTases"/>
    <property type="match status" value="1"/>
</dbReference>
<feature type="binding site" evidence="6">
    <location>
        <position position="136"/>
    </location>
    <ligand>
        <name>S-adenosyl-L-methionine</name>
        <dbReference type="ChEBI" id="CHEBI:59789"/>
    </ligand>
</feature>